<keyword evidence="2" id="KW-0812">Transmembrane</keyword>
<evidence type="ECO:0000256" key="2">
    <source>
        <dbReference type="SAM" id="Phobius"/>
    </source>
</evidence>
<dbReference type="RefSeq" id="WP_129067588.1">
    <property type="nucleotide sequence ID" value="NZ_RDFA01000001.1"/>
</dbReference>
<dbReference type="Gene3D" id="2.60.40.10">
    <property type="entry name" value="Immunoglobulins"/>
    <property type="match status" value="1"/>
</dbReference>
<protein>
    <submittedName>
        <fullName evidence="3">Uncharacterized protein</fullName>
    </submittedName>
</protein>
<reference evidence="3 4" key="1">
    <citation type="submission" date="2019-01" db="EMBL/GenBank/DDBJ databases">
        <title>Halorientalis sp. F13-25 a new haloarchaeum isolated from hypersaline water.</title>
        <authorList>
            <person name="Ana D.-V."/>
            <person name="Cristina S.-P."/>
            <person name="Antonio V."/>
        </authorList>
    </citation>
    <scope>NUCLEOTIDE SEQUENCE [LARGE SCALE GENOMIC DNA]</scope>
    <source>
        <strain evidence="3 4">F13-25</strain>
    </source>
</reference>
<organism evidence="3 4">
    <name type="scientific">Halorientalis pallida</name>
    <dbReference type="NCBI Taxonomy" id="2479928"/>
    <lineage>
        <taxon>Archaea</taxon>
        <taxon>Methanobacteriati</taxon>
        <taxon>Methanobacteriota</taxon>
        <taxon>Stenosarchaea group</taxon>
        <taxon>Halobacteria</taxon>
        <taxon>Halobacteriales</taxon>
        <taxon>Haloarculaceae</taxon>
        <taxon>Halorientalis</taxon>
    </lineage>
</organism>
<feature type="transmembrane region" description="Helical" evidence="2">
    <location>
        <begin position="30"/>
        <end position="50"/>
    </location>
</feature>
<keyword evidence="2" id="KW-0472">Membrane</keyword>
<dbReference type="InterPro" id="IPR008964">
    <property type="entry name" value="Invasin/intimin_cell_adhesion"/>
</dbReference>
<keyword evidence="4" id="KW-1185">Reference proteome</keyword>
<comment type="caution">
    <text evidence="3">The sequence shown here is derived from an EMBL/GenBank/DDBJ whole genome shotgun (WGS) entry which is preliminary data.</text>
</comment>
<sequence>MTDQRDTTDGQHPTTSAATRSRLRTDRRGVSEVVGTLLMFGLLVLLLVLVQVNAVPAANQQVEFEHDQRVQGDLQELQEAILLTASTGREGVVSVETGTGYPSRLFLFNPPRASGTIERTAVGTVEVRNALATGDTGDYVDGTLLSFESGGLAYRPNYNEYGGAPTTVYENGVLYSNFTGNRSVIQERGAIVSGRDLSLVALQGTLATSSSRSVSVGVTPLSAPTRTVSVTNVAPGDPVTITVPTRLGPDAWRALLEEEREANGGHVTRIERASSSTVRITLAEGVVYDLRIAAVGVGTGFDRSTDAAYITTVSGNGSTVPEDGSHQVVAEVRDAYNNPVSNETVSAEVVQGGGTVLVVGTDRTDDDGRSTLEYTADGINSPLEDVVVDVWIGDGSATPSDPARVSEFSLTVFDVDGTGQTGGTPGGNPVNPGINLQLTGAQAVGSGQCNSRNGCDAAVTVTNRNAQTGWTVEELRVSVYAAQGDGGPTSYVVSDTRGASGTTLFVGADFTPAPLDDFGPDGASDDQQTYYFDFAGFSTPQDGVRTGDTFVLEVVYEDDDGTPTVVTYFVPVS</sequence>
<dbReference type="Pfam" id="PF23960">
    <property type="entry name" value="DUF7289"/>
    <property type="match status" value="1"/>
</dbReference>
<dbReference type="SUPFAM" id="SSF49373">
    <property type="entry name" value="Invasin/intimin cell-adhesion fragments"/>
    <property type="match status" value="1"/>
</dbReference>
<dbReference type="AlphaFoldDB" id="A0A498L085"/>
<dbReference type="EMBL" id="RDFA01000001">
    <property type="protein sequence ID" value="RXK51729.1"/>
    <property type="molecule type" value="Genomic_DNA"/>
</dbReference>
<feature type="region of interest" description="Disordered" evidence="1">
    <location>
        <begin position="1"/>
        <end position="24"/>
    </location>
</feature>
<dbReference type="InterPro" id="IPR055713">
    <property type="entry name" value="DUF7289"/>
</dbReference>
<proteinExistence type="predicted"/>
<dbReference type="InterPro" id="IPR013783">
    <property type="entry name" value="Ig-like_fold"/>
</dbReference>
<gene>
    <name evidence="3" type="ORF">EAF64_03605</name>
</gene>
<evidence type="ECO:0000313" key="3">
    <source>
        <dbReference type="EMBL" id="RXK51729.1"/>
    </source>
</evidence>
<dbReference type="OrthoDB" id="121941at2157"/>
<accession>A0A498L085</accession>
<name>A0A498L085_9EURY</name>
<keyword evidence="2" id="KW-1133">Transmembrane helix</keyword>
<evidence type="ECO:0000313" key="4">
    <source>
        <dbReference type="Proteomes" id="UP000289691"/>
    </source>
</evidence>
<dbReference type="Proteomes" id="UP000289691">
    <property type="component" value="Unassembled WGS sequence"/>
</dbReference>
<evidence type="ECO:0000256" key="1">
    <source>
        <dbReference type="SAM" id="MobiDB-lite"/>
    </source>
</evidence>